<organism evidence="3 4">
    <name type="scientific">Periplaneta americana</name>
    <name type="common">American cockroach</name>
    <name type="synonym">Blatta americana</name>
    <dbReference type="NCBI Taxonomy" id="6978"/>
    <lineage>
        <taxon>Eukaryota</taxon>
        <taxon>Metazoa</taxon>
        <taxon>Ecdysozoa</taxon>
        <taxon>Arthropoda</taxon>
        <taxon>Hexapoda</taxon>
        <taxon>Insecta</taxon>
        <taxon>Pterygota</taxon>
        <taxon>Neoptera</taxon>
        <taxon>Polyneoptera</taxon>
        <taxon>Dictyoptera</taxon>
        <taxon>Blattodea</taxon>
        <taxon>Blattoidea</taxon>
        <taxon>Blattidae</taxon>
        <taxon>Blattinae</taxon>
        <taxon>Periplaneta</taxon>
    </lineage>
</organism>
<name>A0ABQ8TYM4_PERAM</name>
<feature type="domain" description="HTH psq-type" evidence="2">
    <location>
        <begin position="17"/>
        <end position="56"/>
    </location>
</feature>
<comment type="caution">
    <text evidence="3">The sequence shown here is derived from an EMBL/GenBank/DDBJ whole genome shotgun (WGS) entry which is preliminary data.</text>
</comment>
<comment type="subcellular location">
    <subcellularLocation>
        <location evidence="1">Nucleus</location>
    </subcellularLocation>
</comment>
<evidence type="ECO:0000256" key="1">
    <source>
        <dbReference type="ARBA" id="ARBA00004123"/>
    </source>
</evidence>
<evidence type="ECO:0000313" key="3">
    <source>
        <dbReference type="EMBL" id="KAJ4451841.1"/>
    </source>
</evidence>
<dbReference type="EMBL" id="JAJSOF020000001">
    <property type="protein sequence ID" value="KAJ4451841.1"/>
    <property type="molecule type" value="Genomic_DNA"/>
</dbReference>
<keyword evidence="4" id="KW-1185">Reference proteome</keyword>
<evidence type="ECO:0000313" key="4">
    <source>
        <dbReference type="Proteomes" id="UP001148838"/>
    </source>
</evidence>
<protein>
    <recommendedName>
        <fullName evidence="2">HTH psq-type domain-containing protein</fullName>
    </recommendedName>
</protein>
<dbReference type="Pfam" id="PF05225">
    <property type="entry name" value="HTH_psq"/>
    <property type="match status" value="1"/>
</dbReference>
<dbReference type="Proteomes" id="UP001148838">
    <property type="component" value="Unassembled WGS sequence"/>
</dbReference>
<proteinExistence type="predicted"/>
<accession>A0ABQ8TYM4</accession>
<dbReference type="Gene3D" id="1.10.10.60">
    <property type="entry name" value="Homeodomain-like"/>
    <property type="match status" value="1"/>
</dbReference>
<evidence type="ECO:0000259" key="2">
    <source>
        <dbReference type="Pfam" id="PF05225"/>
    </source>
</evidence>
<sequence>MHRSIMPAIKGHFRNYTEETMREAINDVRTNNTPIRTAAKKYGVPRITLKYKVEGKSPIEKNGTPNHPKS</sequence>
<gene>
    <name evidence="3" type="ORF">ANN_03319</name>
</gene>
<dbReference type="InterPro" id="IPR007889">
    <property type="entry name" value="HTH_Psq"/>
</dbReference>
<reference evidence="3 4" key="1">
    <citation type="journal article" date="2022" name="Allergy">
        <title>Genome assembly and annotation of Periplaneta americana reveal a comprehensive cockroach allergen profile.</title>
        <authorList>
            <person name="Wang L."/>
            <person name="Xiong Q."/>
            <person name="Saelim N."/>
            <person name="Wang L."/>
            <person name="Nong W."/>
            <person name="Wan A.T."/>
            <person name="Shi M."/>
            <person name="Liu X."/>
            <person name="Cao Q."/>
            <person name="Hui J.H.L."/>
            <person name="Sookrung N."/>
            <person name="Leung T.F."/>
            <person name="Tungtrongchitr A."/>
            <person name="Tsui S.K.W."/>
        </authorList>
    </citation>
    <scope>NUCLEOTIDE SEQUENCE [LARGE SCALE GENOMIC DNA]</scope>
    <source>
        <strain evidence="3">PWHHKU_190912</strain>
    </source>
</reference>
<dbReference type="InterPro" id="IPR009057">
    <property type="entry name" value="Homeodomain-like_sf"/>
</dbReference>
<dbReference type="SUPFAM" id="SSF46689">
    <property type="entry name" value="Homeodomain-like"/>
    <property type="match status" value="1"/>
</dbReference>